<dbReference type="PRINTS" id="PR00344">
    <property type="entry name" value="BCTRLSENSOR"/>
</dbReference>
<dbReference type="EC" id="2.7.13.3" evidence="2"/>
<dbReference type="InterPro" id="IPR004358">
    <property type="entry name" value="Sig_transdc_His_kin-like_C"/>
</dbReference>
<dbReference type="Proteomes" id="UP000198440">
    <property type="component" value="Unassembled WGS sequence"/>
</dbReference>
<dbReference type="GO" id="GO:0000155">
    <property type="term" value="F:phosphorelay sensor kinase activity"/>
    <property type="evidence" value="ECO:0007669"/>
    <property type="project" value="InterPro"/>
</dbReference>
<dbReference type="InterPro" id="IPR042240">
    <property type="entry name" value="CHASE_sf"/>
</dbReference>
<dbReference type="Gene3D" id="3.30.450.350">
    <property type="entry name" value="CHASE domain"/>
    <property type="match status" value="1"/>
</dbReference>
<evidence type="ECO:0000256" key="5">
    <source>
        <dbReference type="ARBA" id="ARBA00022777"/>
    </source>
</evidence>
<dbReference type="CDD" id="cd00082">
    <property type="entry name" value="HisKA"/>
    <property type="match status" value="1"/>
</dbReference>
<organism evidence="8 9">
    <name type="scientific">Antarctobacter heliothermus</name>
    <dbReference type="NCBI Taxonomy" id="74033"/>
    <lineage>
        <taxon>Bacteria</taxon>
        <taxon>Pseudomonadati</taxon>
        <taxon>Pseudomonadota</taxon>
        <taxon>Alphaproteobacteria</taxon>
        <taxon>Rhodobacterales</taxon>
        <taxon>Roseobacteraceae</taxon>
        <taxon>Antarctobacter</taxon>
    </lineage>
</organism>
<keyword evidence="3" id="KW-0597">Phosphoprotein</keyword>
<accession>A0A239MAG3</accession>
<keyword evidence="6" id="KW-1133">Transmembrane helix</keyword>
<evidence type="ECO:0000256" key="3">
    <source>
        <dbReference type="ARBA" id="ARBA00022553"/>
    </source>
</evidence>
<evidence type="ECO:0000256" key="6">
    <source>
        <dbReference type="SAM" id="Phobius"/>
    </source>
</evidence>
<keyword evidence="5 8" id="KW-0418">Kinase</keyword>
<comment type="catalytic activity">
    <reaction evidence="1">
        <text>ATP + protein L-histidine = ADP + protein N-phospho-L-histidine.</text>
        <dbReference type="EC" id="2.7.13.3"/>
    </reaction>
</comment>
<evidence type="ECO:0000313" key="8">
    <source>
        <dbReference type="EMBL" id="SNT39725.1"/>
    </source>
</evidence>
<dbReference type="EMBL" id="FZON01000138">
    <property type="protein sequence ID" value="SNT39725.1"/>
    <property type="molecule type" value="Genomic_DNA"/>
</dbReference>
<dbReference type="SMART" id="SM00388">
    <property type="entry name" value="HisKA"/>
    <property type="match status" value="1"/>
</dbReference>
<evidence type="ECO:0000256" key="4">
    <source>
        <dbReference type="ARBA" id="ARBA00022679"/>
    </source>
</evidence>
<evidence type="ECO:0000259" key="7">
    <source>
        <dbReference type="PROSITE" id="PS50109"/>
    </source>
</evidence>
<dbReference type="AlphaFoldDB" id="A0A239MAG3"/>
<dbReference type="GO" id="GO:0000156">
    <property type="term" value="F:phosphorelay response regulator activity"/>
    <property type="evidence" value="ECO:0007669"/>
    <property type="project" value="TreeGrafter"/>
</dbReference>
<keyword evidence="4" id="KW-0808">Transferase</keyword>
<evidence type="ECO:0000256" key="2">
    <source>
        <dbReference type="ARBA" id="ARBA00012438"/>
    </source>
</evidence>
<dbReference type="Gene3D" id="1.10.287.130">
    <property type="match status" value="1"/>
</dbReference>
<dbReference type="Pfam" id="PF02518">
    <property type="entry name" value="HATPase_c"/>
    <property type="match status" value="1"/>
</dbReference>
<dbReference type="InterPro" id="IPR003661">
    <property type="entry name" value="HisK_dim/P_dom"/>
</dbReference>
<dbReference type="SMART" id="SM00387">
    <property type="entry name" value="HATPase_c"/>
    <property type="match status" value="1"/>
</dbReference>
<dbReference type="PROSITE" id="PS50109">
    <property type="entry name" value="HIS_KIN"/>
    <property type="match status" value="1"/>
</dbReference>
<dbReference type="InterPro" id="IPR005467">
    <property type="entry name" value="His_kinase_dom"/>
</dbReference>
<keyword evidence="6" id="KW-0472">Membrane</keyword>
<protein>
    <recommendedName>
        <fullName evidence="2">histidine kinase</fullName>
        <ecNumber evidence="2">2.7.13.3</ecNumber>
    </recommendedName>
</protein>
<keyword evidence="6" id="KW-0812">Transmembrane</keyword>
<evidence type="ECO:0000256" key="1">
    <source>
        <dbReference type="ARBA" id="ARBA00000085"/>
    </source>
</evidence>
<proteinExistence type="predicted"/>
<dbReference type="InterPro" id="IPR003594">
    <property type="entry name" value="HATPase_dom"/>
</dbReference>
<reference evidence="8 9" key="1">
    <citation type="submission" date="2017-06" db="EMBL/GenBank/DDBJ databases">
        <authorList>
            <person name="Kim H.J."/>
            <person name="Triplett B.A."/>
        </authorList>
    </citation>
    <scope>NUCLEOTIDE SEQUENCE [LARGE SCALE GENOMIC DNA]</scope>
    <source>
        <strain evidence="8 9">DSM 11445</strain>
    </source>
</reference>
<feature type="domain" description="Histidine kinase" evidence="7">
    <location>
        <begin position="152"/>
        <end position="369"/>
    </location>
</feature>
<dbReference type="GO" id="GO:0030295">
    <property type="term" value="F:protein kinase activator activity"/>
    <property type="evidence" value="ECO:0007669"/>
    <property type="project" value="TreeGrafter"/>
</dbReference>
<dbReference type="SUPFAM" id="SSF47384">
    <property type="entry name" value="Homodimeric domain of signal transducing histidine kinase"/>
    <property type="match status" value="1"/>
</dbReference>
<dbReference type="InterPro" id="IPR036890">
    <property type="entry name" value="HATPase_C_sf"/>
</dbReference>
<dbReference type="PANTHER" id="PTHR42878">
    <property type="entry name" value="TWO-COMPONENT HISTIDINE KINASE"/>
    <property type="match status" value="1"/>
</dbReference>
<dbReference type="Pfam" id="PF00512">
    <property type="entry name" value="HisKA"/>
    <property type="match status" value="1"/>
</dbReference>
<evidence type="ECO:0000313" key="9">
    <source>
        <dbReference type="Proteomes" id="UP000198440"/>
    </source>
</evidence>
<dbReference type="Gene3D" id="3.30.565.10">
    <property type="entry name" value="Histidine kinase-like ATPase, C-terminal domain"/>
    <property type="match status" value="1"/>
</dbReference>
<gene>
    <name evidence="8" type="ORF">SAMN04488078_11382</name>
</gene>
<dbReference type="InterPro" id="IPR050351">
    <property type="entry name" value="BphY/WalK/GraS-like"/>
</dbReference>
<dbReference type="GO" id="GO:0007234">
    <property type="term" value="P:osmosensory signaling via phosphorelay pathway"/>
    <property type="evidence" value="ECO:0007669"/>
    <property type="project" value="TreeGrafter"/>
</dbReference>
<dbReference type="PANTHER" id="PTHR42878:SF15">
    <property type="entry name" value="BACTERIOPHYTOCHROME"/>
    <property type="match status" value="1"/>
</dbReference>
<feature type="transmembrane region" description="Helical" evidence="6">
    <location>
        <begin position="95"/>
        <end position="115"/>
    </location>
</feature>
<sequence length="380" mass="42779">MGERQEKFSGVVYAPFVVRNLVEGLLSKDRRDVRFSIRDGDQVIYDEFGTDEPLYDADPMFSNTVELEMYGRTWVVEIKTNLAFRNQNGYDQPTLILVGGLVIEILVISMLAMMARSNLKAHTYAHHLTEELRAKTEHLEYANSEIEQFVYIASHDLKTPARGIGFLADVIEEDLEEIIGPLEDHAEIKTQLNMIRERVGRMNDLTKGIMEFSRVGSDCDEGETQVSIATIVDDCVADFEVDPSQIHLTSNIDTIHFDSQSFRRVLENLIGNAFKYHPNRHAARVDLTVEAADQRLKISVRDNGNGIAPEFHDRIFEVFQTLRKAGEPESTGIGLAIVKKAVTRHGYDICVKSSPGNGADFIFHWPIGRGAEGRPLQKVA</sequence>
<dbReference type="SUPFAM" id="SSF55874">
    <property type="entry name" value="ATPase domain of HSP90 chaperone/DNA topoisomerase II/histidine kinase"/>
    <property type="match status" value="1"/>
</dbReference>
<dbReference type="InterPro" id="IPR036097">
    <property type="entry name" value="HisK_dim/P_sf"/>
</dbReference>
<name>A0A239MAG3_9RHOB</name>